<feature type="region of interest" description="Disordered" evidence="1">
    <location>
        <begin position="572"/>
        <end position="594"/>
    </location>
</feature>
<evidence type="ECO:0000256" key="1">
    <source>
        <dbReference type="SAM" id="MobiDB-lite"/>
    </source>
</evidence>
<comment type="caution">
    <text evidence="3">The sequence shown here is derived from an EMBL/GenBank/DDBJ whole genome shotgun (WGS) entry which is preliminary data.</text>
</comment>
<proteinExistence type="predicted"/>
<gene>
    <name evidence="3" type="ORF">ECRASSUSDP1_LOCUS4476</name>
</gene>
<dbReference type="AlphaFoldDB" id="A0AAD1UAQ4"/>
<keyword evidence="4" id="KW-1185">Reference proteome</keyword>
<keyword evidence="2" id="KW-0472">Membrane</keyword>
<feature type="transmembrane region" description="Helical" evidence="2">
    <location>
        <begin position="32"/>
        <end position="57"/>
    </location>
</feature>
<sequence>MDNFWIWSKRQVNSIDMFSKPISLTFQGKHNFASFFGGVVTMGLMAFLLIYGIFLSIQMFTRSATNKSKNSIKRDQISVSDYYDFGYDDLSFAILMEDEINYTPFIDPTYLNMSTILLEYSFDLTTGYFSRKEVEENMHVCNENFPKVNDELTAFRQFFMSTSYCPVQTNFSVGGSIFFNTYKTVRVIIKKCVNGTSVVCKPNTEIEAKLKDLRANFMISSKYFDFEDYDNPIKRVVDDKFSFRLSSGLKKFISLYVKKSTISLSDSILPFGAEIQDSFYSIEDNQEDAQTREIDDQILIDFEISQDSIVDSYERRVYSILDLSGQLGGFFEVLAIFGGALVHYFASQMCSYSLFSQLYCLDEADTHTTNDKSQVAPKSSKKDKGTIITKLNEKEQTLLQTIESRINSKRRFHFTAKDYFKTLVPCFKTRARSEFTVLSDKLADECDLISVVCSIRHLKTLMKLTLSEHQALMMDFDCRSNYLHKGSTDDLFTKPSDFPSTTQEPSKNVKTKISTLLKKLQNLDHDKLEKDAGIILGIPPKSCPPVDQIEGSTLFCRNRTLDHKKEESIVGFLEEDKDNSENLKQEEFYEDSED</sequence>
<evidence type="ECO:0000313" key="3">
    <source>
        <dbReference type="EMBL" id="CAI2363146.1"/>
    </source>
</evidence>
<dbReference type="PANTHER" id="PTHR31398">
    <property type="entry name" value="MEIOTIC NUCLEAR DIVISION PROTEIN 1 HOMOLOG"/>
    <property type="match status" value="1"/>
</dbReference>
<dbReference type="Proteomes" id="UP001295684">
    <property type="component" value="Unassembled WGS sequence"/>
</dbReference>
<reference evidence="3" key="1">
    <citation type="submission" date="2023-07" db="EMBL/GenBank/DDBJ databases">
        <authorList>
            <consortium name="AG Swart"/>
            <person name="Singh M."/>
            <person name="Singh A."/>
            <person name="Seah K."/>
            <person name="Emmerich C."/>
        </authorList>
    </citation>
    <scope>NUCLEOTIDE SEQUENCE</scope>
    <source>
        <strain evidence="3">DP1</strain>
    </source>
</reference>
<keyword evidence="2" id="KW-1133">Transmembrane helix</keyword>
<dbReference type="PANTHER" id="PTHR31398:SF0">
    <property type="entry name" value="MEIOTIC NUCLEAR DIVISION PROTEIN 1 HOMOLOG"/>
    <property type="match status" value="1"/>
</dbReference>
<dbReference type="GO" id="GO:0007131">
    <property type="term" value="P:reciprocal meiotic recombination"/>
    <property type="evidence" value="ECO:0007669"/>
    <property type="project" value="TreeGrafter"/>
</dbReference>
<evidence type="ECO:0000256" key="2">
    <source>
        <dbReference type="SAM" id="Phobius"/>
    </source>
</evidence>
<dbReference type="GO" id="GO:0005634">
    <property type="term" value="C:nucleus"/>
    <property type="evidence" value="ECO:0007669"/>
    <property type="project" value="TreeGrafter"/>
</dbReference>
<accession>A0AAD1UAQ4</accession>
<name>A0AAD1UAQ4_EUPCR</name>
<evidence type="ECO:0000313" key="4">
    <source>
        <dbReference type="Proteomes" id="UP001295684"/>
    </source>
</evidence>
<protein>
    <submittedName>
        <fullName evidence="3">Uncharacterized protein</fullName>
    </submittedName>
</protein>
<dbReference type="EMBL" id="CAMPGE010004298">
    <property type="protein sequence ID" value="CAI2363146.1"/>
    <property type="molecule type" value="Genomic_DNA"/>
</dbReference>
<organism evidence="3 4">
    <name type="scientific">Euplotes crassus</name>
    <dbReference type="NCBI Taxonomy" id="5936"/>
    <lineage>
        <taxon>Eukaryota</taxon>
        <taxon>Sar</taxon>
        <taxon>Alveolata</taxon>
        <taxon>Ciliophora</taxon>
        <taxon>Intramacronucleata</taxon>
        <taxon>Spirotrichea</taxon>
        <taxon>Hypotrichia</taxon>
        <taxon>Euplotida</taxon>
        <taxon>Euplotidae</taxon>
        <taxon>Moneuplotes</taxon>
    </lineage>
</organism>
<keyword evidence="2" id="KW-0812">Transmembrane</keyword>